<sequence length="146" mass="17280">MNKNIFDRISTVSIVFICTILINFISSIYFNPVFLAGVLFLTFIKILKREYYYSAFFLALAMIYLELNNGFKPFSLILLSFFIYSFIVPYIKRTISYSQLNEYLYIFIFYIGFTILYILNNSYSSDLFFTIFINIVIDFLIVGLMI</sequence>
<keyword evidence="1" id="KW-0472">Membrane</keyword>
<reference evidence="2 5" key="2">
    <citation type="submission" date="2018-08" db="EMBL/GenBank/DDBJ databases">
        <title>Complete genome of the Arcobacter molluscorum type strain LMG 25693.</title>
        <authorList>
            <person name="Miller W.G."/>
            <person name="Yee E."/>
            <person name="Bono J.L."/>
        </authorList>
    </citation>
    <scope>NUCLEOTIDE SEQUENCE [LARGE SCALE GENOMIC DNA]</scope>
    <source>
        <strain evidence="2 5">CECT 7696</strain>
    </source>
</reference>
<feature type="transmembrane region" description="Helical" evidence="1">
    <location>
        <begin position="103"/>
        <end position="121"/>
    </location>
</feature>
<feature type="transmembrane region" description="Helical" evidence="1">
    <location>
        <begin position="51"/>
        <end position="67"/>
    </location>
</feature>
<protein>
    <submittedName>
        <fullName evidence="2">Membrane protein</fullName>
    </submittedName>
</protein>
<dbReference type="EMBL" id="CP032098">
    <property type="protein sequence ID" value="AXX92629.1"/>
    <property type="molecule type" value="Genomic_DNA"/>
</dbReference>
<dbReference type="Proteomes" id="UP000221222">
    <property type="component" value="Unassembled WGS sequence"/>
</dbReference>
<keyword evidence="1" id="KW-1133">Transmembrane helix</keyword>
<evidence type="ECO:0000313" key="5">
    <source>
        <dbReference type="Proteomes" id="UP000262712"/>
    </source>
</evidence>
<feature type="transmembrane region" description="Helical" evidence="1">
    <location>
        <begin position="73"/>
        <end position="91"/>
    </location>
</feature>
<feature type="transmembrane region" description="Helical" evidence="1">
    <location>
        <begin position="12"/>
        <end position="44"/>
    </location>
</feature>
<organism evidence="3 4">
    <name type="scientific">Malaciobacter molluscorum LMG 25693</name>
    <dbReference type="NCBI Taxonomy" id="870501"/>
    <lineage>
        <taxon>Bacteria</taxon>
        <taxon>Pseudomonadati</taxon>
        <taxon>Campylobacterota</taxon>
        <taxon>Epsilonproteobacteria</taxon>
        <taxon>Campylobacterales</taxon>
        <taxon>Arcobacteraceae</taxon>
        <taxon>Malaciobacter</taxon>
    </lineage>
</organism>
<keyword evidence="4" id="KW-1185">Reference proteome</keyword>
<dbReference type="KEGG" id="amol:AMOL_1664"/>
<reference evidence="3 4" key="1">
    <citation type="submission" date="2017-09" db="EMBL/GenBank/DDBJ databases">
        <title>Arcobacter canalis sp. nov., a new species isolated from a water canal contaminated with urban sewage.</title>
        <authorList>
            <person name="Perez-Cataluna A."/>
            <person name="Salas-Masso N."/>
            <person name="Figueras M.J."/>
        </authorList>
    </citation>
    <scope>NUCLEOTIDE SEQUENCE [LARGE SCALE GENOMIC DNA]</scope>
    <source>
        <strain evidence="3 4">F98-3</strain>
    </source>
</reference>
<feature type="transmembrane region" description="Helical" evidence="1">
    <location>
        <begin position="127"/>
        <end position="145"/>
    </location>
</feature>
<evidence type="ECO:0000313" key="2">
    <source>
        <dbReference type="EMBL" id="AXX92629.1"/>
    </source>
</evidence>
<dbReference type="Proteomes" id="UP000262712">
    <property type="component" value="Chromosome"/>
</dbReference>
<gene>
    <name evidence="2" type="ORF">AMOL_1664</name>
    <name evidence="3" type="ORF">CPU12_02055</name>
</gene>
<dbReference type="AlphaFoldDB" id="A0A2G1DKK1"/>
<accession>A0A2G1DKK1</accession>
<name>A0A2G1DKK1_9BACT</name>
<evidence type="ECO:0000313" key="4">
    <source>
        <dbReference type="Proteomes" id="UP000221222"/>
    </source>
</evidence>
<proteinExistence type="predicted"/>
<evidence type="ECO:0000256" key="1">
    <source>
        <dbReference type="SAM" id="Phobius"/>
    </source>
</evidence>
<keyword evidence="1" id="KW-0812">Transmembrane</keyword>
<dbReference type="RefSeq" id="WP_099341413.1">
    <property type="nucleotide sequence ID" value="NZ_CP032098.1"/>
</dbReference>
<evidence type="ECO:0000313" key="3">
    <source>
        <dbReference type="EMBL" id="PHO19053.1"/>
    </source>
</evidence>
<dbReference type="EMBL" id="NXFY01000002">
    <property type="protein sequence ID" value="PHO19053.1"/>
    <property type="molecule type" value="Genomic_DNA"/>
</dbReference>